<organism evidence="1 2">
    <name type="scientific">Streptococcus salivarius</name>
    <dbReference type="NCBI Taxonomy" id="1304"/>
    <lineage>
        <taxon>Bacteria</taxon>
        <taxon>Bacillati</taxon>
        <taxon>Bacillota</taxon>
        <taxon>Bacilli</taxon>
        <taxon>Lactobacillales</taxon>
        <taxon>Streptococcaceae</taxon>
        <taxon>Streptococcus</taxon>
    </lineage>
</organism>
<comment type="caution">
    <text evidence="1">The sequence shown here is derived from an EMBL/GenBank/DDBJ whole genome shotgun (WGS) entry which is preliminary data.</text>
</comment>
<dbReference type="EMBL" id="WMYO01000009">
    <property type="protein sequence ID" value="MTR28450.1"/>
    <property type="molecule type" value="Genomic_DNA"/>
</dbReference>
<dbReference type="AlphaFoldDB" id="A0A6A8UF65"/>
<gene>
    <name evidence="1" type="ORF">GMC65_08855</name>
</gene>
<evidence type="ECO:0008006" key="3">
    <source>
        <dbReference type="Google" id="ProtNLM"/>
    </source>
</evidence>
<proteinExistence type="predicted"/>
<sequence length="72" mass="8684">MLSIVIAIFVRSIRRLHCKEMIERLFRTAKEYHNLRYTREEGEFCYFKCIKIVEGLSQNIKRQTSKECLSLL</sequence>
<evidence type="ECO:0000313" key="2">
    <source>
        <dbReference type="Proteomes" id="UP000439678"/>
    </source>
</evidence>
<accession>A0A6A8UF65</accession>
<name>A0A6A8UF65_STRSL</name>
<reference evidence="1 2" key="1">
    <citation type="journal article" date="2019" name="Nat. Med.">
        <title>A library of human gut bacterial isolates paired with longitudinal multiomics data enables mechanistic microbiome research.</title>
        <authorList>
            <person name="Poyet M."/>
            <person name="Groussin M."/>
            <person name="Gibbons S.M."/>
            <person name="Avila-Pacheco J."/>
            <person name="Jiang X."/>
            <person name="Kearney S.M."/>
            <person name="Perrotta A.R."/>
            <person name="Berdy B."/>
            <person name="Zhao S."/>
            <person name="Lieberman T.D."/>
            <person name="Swanson P.K."/>
            <person name="Smith M."/>
            <person name="Roesemann S."/>
            <person name="Alexander J.E."/>
            <person name="Rich S.A."/>
            <person name="Livny J."/>
            <person name="Vlamakis H."/>
            <person name="Clish C."/>
            <person name="Bullock K."/>
            <person name="Deik A."/>
            <person name="Scott J."/>
            <person name="Pierce K.A."/>
            <person name="Xavier R.J."/>
            <person name="Alm E.J."/>
        </authorList>
    </citation>
    <scope>NUCLEOTIDE SEQUENCE [LARGE SCALE GENOMIC DNA]</scope>
    <source>
        <strain evidence="1 2">BIOML-A4</strain>
    </source>
</reference>
<dbReference type="Proteomes" id="UP000439678">
    <property type="component" value="Unassembled WGS sequence"/>
</dbReference>
<protein>
    <recommendedName>
        <fullName evidence="3">Transposase</fullName>
    </recommendedName>
</protein>
<evidence type="ECO:0000313" key="1">
    <source>
        <dbReference type="EMBL" id="MTR28450.1"/>
    </source>
</evidence>